<feature type="region of interest" description="Disordered" evidence="5">
    <location>
        <begin position="1"/>
        <end position="22"/>
    </location>
</feature>
<feature type="transmembrane region" description="Helical" evidence="6">
    <location>
        <begin position="258"/>
        <end position="277"/>
    </location>
</feature>
<keyword evidence="2 6" id="KW-0812">Transmembrane</keyword>
<dbReference type="AlphaFoldDB" id="A0AAE0JRI5"/>
<keyword evidence="9" id="KW-1185">Reference proteome</keyword>
<feature type="transmembrane region" description="Helical" evidence="6">
    <location>
        <begin position="336"/>
        <end position="354"/>
    </location>
</feature>
<evidence type="ECO:0000313" key="9">
    <source>
        <dbReference type="Proteomes" id="UP001287356"/>
    </source>
</evidence>
<dbReference type="Proteomes" id="UP001287356">
    <property type="component" value="Unassembled WGS sequence"/>
</dbReference>
<gene>
    <name evidence="8" type="ORF">B0T24DRAFT_671887</name>
</gene>
<dbReference type="InterPro" id="IPR011701">
    <property type="entry name" value="MFS"/>
</dbReference>
<feature type="transmembrane region" description="Helical" evidence="6">
    <location>
        <begin position="361"/>
        <end position="380"/>
    </location>
</feature>
<dbReference type="Pfam" id="PF07690">
    <property type="entry name" value="MFS_1"/>
    <property type="match status" value="1"/>
</dbReference>
<evidence type="ECO:0000256" key="2">
    <source>
        <dbReference type="ARBA" id="ARBA00022692"/>
    </source>
</evidence>
<feature type="transmembrane region" description="Helical" evidence="6">
    <location>
        <begin position="69"/>
        <end position="87"/>
    </location>
</feature>
<dbReference type="InterPro" id="IPR020846">
    <property type="entry name" value="MFS_dom"/>
</dbReference>
<reference evidence="8" key="2">
    <citation type="submission" date="2023-06" db="EMBL/GenBank/DDBJ databases">
        <authorList>
            <consortium name="Lawrence Berkeley National Laboratory"/>
            <person name="Haridas S."/>
            <person name="Hensen N."/>
            <person name="Bonometti L."/>
            <person name="Westerberg I."/>
            <person name="Brannstrom I.O."/>
            <person name="Guillou S."/>
            <person name="Cros-Aarteil S."/>
            <person name="Calhoun S."/>
            <person name="Kuo A."/>
            <person name="Mondo S."/>
            <person name="Pangilinan J."/>
            <person name="Riley R."/>
            <person name="Labutti K."/>
            <person name="Andreopoulos B."/>
            <person name="Lipzen A."/>
            <person name="Chen C."/>
            <person name="Yanf M."/>
            <person name="Daum C."/>
            <person name="Ng V."/>
            <person name="Clum A."/>
            <person name="Steindorff A."/>
            <person name="Ohm R."/>
            <person name="Martin F."/>
            <person name="Silar P."/>
            <person name="Natvig D."/>
            <person name="Lalanne C."/>
            <person name="Gautier V."/>
            <person name="Ament-Velasquez S.L."/>
            <person name="Kruys A."/>
            <person name="Hutchinson M.I."/>
            <person name="Powell A.J."/>
            <person name="Barry K."/>
            <person name="Miller A.N."/>
            <person name="Grigoriev I.V."/>
            <person name="Debuchy R."/>
            <person name="Gladieux P."/>
            <person name="Thoren M.H."/>
            <person name="Johannesson H."/>
        </authorList>
    </citation>
    <scope>NUCLEOTIDE SEQUENCE</scope>
    <source>
        <strain evidence="8">CBS 958.72</strain>
    </source>
</reference>
<keyword evidence="3 6" id="KW-1133">Transmembrane helix</keyword>
<dbReference type="PANTHER" id="PTHR42718:SF1">
    <property type="entry name" value="LOW AFFINITY AMMONIUM TRANSPORTER"/>
    <property type="match status" value="1"/>
</dbReference>
<feature type="transmembrane region" description="Helical" evidence="6">
    <location>
        <begin position="99"/>
        <end position="116"/>
    </location>
</feature>
<feature type="compositionally biased region" description="Polar residues" evidence="5">
    <location>
        <begin position="526"/>
        <end position="539"/>
    </location>
</feature>
<evidence type="ECO:0000259" key="7">
    <source>
        <dbReference type="PROSITE" id="PS50850"/>
    </source>
</evidence>
<evidence type="ECO:0000256" key="5">
    <source>
        <dbReference type="SAM" id="MobiDB-lite"/>
    </source>
</evidence>
<protein>
    <submittedName>
        <fullName evidence="8">MFS general substrate transporter</fullName>
    </submittedName>
</protein>
<feature type="transmembrane region" description="Helical" evidence="6">
    <location>
        <begin position="187"/>
        <end position="210"/>
    </location>
</feature>
<dbReference type="PANTHER" id="PTHR42718">
    <property type="entry name" value="MAJOR FACILITATOR SUPERFAMILY MULTIDRUG TRANSPORTER MFSC"/>
    <property type="match status" value="1"/>
</dbReference>
<evidence type="ECO:0000313" key="8">
    <source>
        <dbReference type="EMBL" id="KAK3358387.1"/>
    </source>
</evidence>
<feature type="compositionally biased region" description="Basic and acidic residues" evidence="5">
    <location>
        <begin position="513"/>
        <end position="524"/>
    </location>
</feature>
<feature type="domain" description="Major facilitator superfamily (MFS) profile" evidence="7">
    <location>
        <begin position="32"/>
        <end position="512"/>
    </location>
</feature>
<dbReference type="Gene3D" id="1.20.1250.20">
    <property type="entry name" value="MFS general substrate transporter like domains"/>
    <property type="match status" value="2"/>
</dbReference>
<evidence type="ECO:0000256" key="6">
    <source>
        <dbReference type="SAM" id="Phobius"/>
    </source>
</evidence>
<dbReference type="SUPFAM" id="SSF103473">
    <property type="entry name" value="MFS general substrate transporter"/>
    <property type="match status" value="1"/>
</dbReference>
<dbReference type="InterPro" id="IPR036259">
    <property type="entry name" value="MFS_trans_sf"/>
</dbReference>
<feature type="transmembrane region" description="Helical" evidence="6">
    <location>
        <begin position="484"/>
        <end position="506"/>
    </location>
</feature>
<dbReference type="GO" id="GO:0022857">
    <property type="term" value="F:transmembrane transporter activity"/>
    <property type="evidence" value="ECO:0007669"/>
    <property type="project" value="InterPro"/>
</dbReference>
<dbReference type="EMBL" id="JAULSN010000016">
    <property type="protein sequence ID" value="KAK3358387.1"/>
    <property type="molecule type" value="Genomic_DNA"/>
</dbReference>
<comment type="subcellular location">
    <subcellularLocation>
        <location evidence="1">Membrane</location>
        <topology evidence="1">Multi-pass membrane protein</topology>
    </subcellularLocation>
</comment>
<name>A0AAE0JRI5_9PEZI</name>
<keyword evidence="4 6" id="KW-0472">Membrane</keyword>
<dbReference type="PROSITE" id="PS50850">
    <property type="entry name" value="MFS"/>
    <property type="match status" value="1"/>
</dbReference>
<dbReference type="GO" id="GO:0016020">
    <property type="term" value="C:membrane"/>
    <property type="evidence" value="ECO:0007669"/>
    <property type="project" value="UniProtKB-SubCell"/>
</dbReference>
<proteinExistence type="predicted"/>
<feature type="transmembrane region" description="Helical" evidence="6">
    <location>
        <begin position="386"/>
        <end position="412"/>
    </location>
</feature>
<accession>A0AAE0JRI5</accession>
<comment type="caution">
    <text evidence="8">The sequence shown here is derived from an EMBL/GenBank/DDBJ whole genome shotgun (WGS) entry which is preliminary data.</text>
</comment>
<reference evidence="8" key="1">
    <citation type="journal article" date="2023" name="Mol. Phylogenet. Evol.">
        <title>Genome-scale phylogeny and comparative genomics of the fungal order Sordariales.</title>
        <authorList>
            <person name="Hensen N."/>
            <person name="Bonometti L."/>
            <person name="Westerberg I."/>
            <person name="Brannstrom I.O."/>
            <person name="Guillou S."/>
            <person name="Cros-Aarteil S."/>
            <person name="Calhoun S."/>
            <person name="Haridas S."/>
            <person name="Kuo A."/>
            <person name="Mondo S."/>
            <person name="Pangilinan J."/>
            <person name="Riley R."/>
            <person name="LaButti K."/>
            <person name="Andreopoulos B."/>
            <person name="Lipzen A."/>
            <person name="Chen C."/>
            <person name="Yan M."/>
            <person name="Daum C."/>
            <person name="Ng V."/>
            <person name="Clum A."/>
            <person name="Steindorff A."/>
            <person name="Ohm R.A."/>
            <person name="Martin F."/>
            <person name="Silar P."/>
            <person name="Natvig D.O."/>
            <person name="Lalanne C."/>
            <person name="Gautier V."/>
            <person name="Ament-Velasquez S.L."/>
            <person name="Kruys A."/>
            <person name="Hutchinson M.I."/>
            <person name="Powell A.J."/>
            <person name="Barry K."/>
            <person name="Miller A.N."/>
            <person name="Grigoriev I.V."/>
            <person name="Debuchy R."/>
            <person name="Gladieux P."/>
            <person name="Hiltunen Thoren M."/>
            <person name="Johannesson H."/>
        </authorList>
    </citation>
    <scope>NUCLEOTIDE SEQUENCE</scope>
    <source>
        <strain evidence="8">CBS 958.72</strain>
    </source>
</reference>
<organism evidence="8 9">
    <name type="scientific">Lasiosphaeria ovina</name>
    <dbReference type="NCBI Taxonomy" id="92902"/>
    <lineage>
        <taxon>Eukaryota</taxon>
        <taxon>Fungi</taxon>
        <taxon>Dikarya</taxon>
        <taxon>Ascomycota</taxon>
        <taxon>Pezizomycotina</taxon>
        <taxon>Sordariomycetes</taxon>
        <taxon>Sordariomycetidae</taxon>
        <taxon>Sordariales</taxon>
        <taxon>Lasiosphaeriaceae</taxon>
        <taxon>Lasiosphaeria</taxon>
    </lineage>
</organism>
<evidence type="ECO:0000256" key="1">
    <source>
        <dbReference type="ARBA" id="ARBA00004141"/>
    </source>
</evidence>
<feature type="region of interest" description="Disordered" evidence="5">
    <location>
        <begin position="513"/>
        <end position="547"/>
    </location>
</feature>
<feature type="transmembrane region" description="Helical" evidence="6">
    <location>
        <begin position="297"/>
        <end position="316"/>
    </location>
</feature>
<sequence>MASTKMPAPNAEPPPRPRPPPTRGDRVHEAVFVFVLCLAQFLSLAAMNQTVAPLLILSEYFDIHDYGNLSWFSAAYSMTVGTFILPAGRLGDIHGHKRIFMLGWAWFSLWSLIAGFCGRSQLVLFSTFRAFQGIGPALVIPNAIALIGRTFPIGLKRNLAFACFGAAGPTGAAVGAVLAALVAETISWHWCFWLLAITCACLVVVSKFVIPDQDENVDGSPDGEQPEFDWPGAITGVAGLVLVNFALNQAPIVGWSNPYIPCLLAAGLLFLGTFVWVELRVATQPIIPIRGLQRNAAFTLACVFAGWSSHGIWVYYLYLFLEHLRGHSALLTSAETFPVAITGLFFAFLTVWLLRRVAVSWVMFFAMFFFLLGSLLIAIMPLEQSYWANTFVAVLLMPGAMNLSFPAATILLSTALPKEKQGIAASLVATVVNYSISCGLGLAGSIHKNSLVHAANVEGLDGPPPPLSVSNPQLIAVRLAGLRAAYWFAVGLGGLGMLIAGLFILVQRSERPGKGGAQEERESDSADNGSSAQDWTGSMPTPLMSHELGDKTSITTFYLGDKVIRVAETPSQGV</sequence>
<feature type="compositionally biased region" description="Pro residues" evidence="5">
    <location>
        <begin position="10"/>
        <end position="22"/>
    </location>
</feature>
<feature type="transmembrane region" description="Helical" evidence="6">
    <location>
        <begin position="424"/>
        <end position="446"/>
    </location>
</feature>
<evidence type="ECO:0000256" key="3">
    <source>
        <dbReference type="ARBA" id="ARBA00022989"/>
    </source>
</evidence>
<feature type="transmembrane region" description="Helical" evidence="6">
    <location>
        <begin position="159"/>
        <end position="181"/>
    </location>
</feature>
<evidence type="ECO:0000256" key="4">
    <source>
        <dbReference type="ARBA" id="ARBA00023136"/>
    </source>
</evidence>
<feature type="transmembrane region" description="Helical" evidence="6">
    <location>
        <begin position="31"/>
        <end position="57"/>
    </location>
</feature>